<keyword evidence="1" id="KW-0812">Transmembrane</keyword>
<keyword evidence="1" id="KW-0472">Membrane</keyword>
<keyword evidence="1" id="KW-1133">Transmembrane helix</keyword>
<proteinExistence type="predicted"/>
<dbReference type="RefSeq" id="WP_222198529.1">
    <property type="nucleotide sequence ID" value="NZ_JAIMFO010000004.1"/>
</dbReference>
<dbReference type="EMBL" id="JAIMFO010000004">
    <property type="protein sequence ID" value="MBY4796799.1"/>
    <property type="molecule type" value="Genomic_DNA"/>
</dbReference>
<evidence type="ECO:0000313" key="2">
    <source>
        <dbReference type="EMBL" id="MBY4796799.1"/>
    </source>
</evidence>
<accession>A0ABS7MHG4</accession>
<protein>
    <submittedName>
        <fullName evidence="2">Uncharacterized protein</fullName>
    </submittedName>
</protein>
<feature type="transmembrane region" description="Helical" evidence="1">
    <location>
        <begin position="31"/>
        <end position="54"/>
    </location>
</feature>
<evidence type="ECO:0000313" key="3">
    <source>
        <dbReference type="Proteomes" id="UP000700908"/>
    </source>
</evidence>
<sequence>MDASNNEQHTGSVDLESASAGTACQTTTSNFAYIVAACAVGFLIVLALLGSAFIKNAISLGVAAYDHYNLNDSPSHRLDKDLERKLERNLDQKLDRFLDDLWDDNKDSDDDFDWNDDFDEDDLDDLIPRLSNTSSEAHLEQPLQA</sequence>
<dbReference type="Proteomes" id="UP000700908">
    <property type="component" value="Unassembled WGS sequence"/>
</dbReference>
<comment type="caution">
    <text evidence="2">The sequence shown here is derived from an EMBL/GenBank/DDBJ whole genome shotgun (WGS) entry which is preliminary data.</text>
</comment>
<keyword evidence="3" id="KW-1185">Reference proteome</keyword>
<organism evidence="2 3">
    <name type="scientific">Collinsella ureilytica</name>
    <dbReference type="NCBI Taxonomy" id="2869515"/>
    <lineage>
        <taxon>Bacteria</taxon>
        <taxon>Bacillati</taxon>
        <taxon>Actinomycetota</taxon>
        <taxon>Coriobacteriia</taxon>
        <taxon>Coriobacteriales</taxon>
        <taxon>Coriobacteriaceae</taxon>
        <taxon>Collinsella</taxon>
    </lineage>
</organism>
<reference evidence="2 3" key="1">
    <citation type="submission" date="2021-08" db="EMBL/GenBank/DDBJ databases">
        <title>Collinsella faecalis sp. nov. isolated from swine faeces.</title>
        <authorList>
            <person name="Oh B.S."/>
            <person name="Lee J.H."/>
        </authorList>
    </citation>
    <scope>NUCLEOTIDE SEQUENCE [LARGE SCALE GENOMIC DNA]</scope>
    <source>
        <strain evidence="2 3">AGMB00827</strain>
    </source>
</reference>
<gene>
    <name evidence="2" type="ORF">K6V98_00240</name>
</gene>
<evidence type="ECO:0000256" key="1">
    <source>
        <dbReference type="SAM" id="Phobius"/>
    </source>
</evidence>
<name>A0ABS7MHG4_9ACTN</name>